<dbReference type="FunCoup" id="A0A146GEU5">
    <property type="interactions" value="321"/>
</dbReference>
<dbReference type="HAMAP" id="MF_00238">
    <property type="entry name" value="Cytidyl_kinase_type1"/>
    <property type="match status" value="1"/>
</dbReference>
<evidence type="ECO:0000313" key="11">
    <source>
        <dbReference type="EMBL" id="GAT34998.1"/>
    </source>
</evidence>
<dbReference type="GO" id="GO:0006220">
    <property type="term" value="P:pyrimidine nucleotide metabolic process"/>
    <property type="evidence" value="ECO:0007669"/>
    <property type="project" value="UniProtKB-UniRule"/>
</dbReference>
<evidence type="ECO:0000313" key="12">
    <source>
        <dbReference type="Proteomes" id="UP000076023"/>
    </source>
</evidence>
<keyword evidence="4 8" id="KW-0418">Kinase</keyword>
<proteinExistence type="inferred from homology"/>
<dbReference type="GO" id="GO:0005524">
    <property type="term" value="F:ATP binding"/>
    <property type="evidence" value="ECO:0007669"/>
    <property type="project" value="UniProtKB-UniRule"/>
</dbReference>
<evidence type="ECO:0000256" key="1">
    <source>
        <dbReference type="ARBA" id="ARBA00009427"/>
    </source>
</evidence>
<evidence type="ECO:0000256" key="5">
    <source>
        <dbReference type="ARBA" id="ARBA00022840"/>
    </source>
</evidence>
<comment type="similarity">
    <text evidence="1 8">Belongs to the cytidylate kinase family. Type 1 subfamily.</text>
</comment>
<keyword evidence="8" id="KW-0963">Cytoplasm</keyword>
<keyword evidence="2 8" id="KW-0808">Transferase</keyword>
<keyword evidence="12" id="KW-1185">Reference proteome</keyword>
<evidence type="ECO:0000256" key="7">
    <source>
        <dbReference type="ARBA" id="ARBA00048478"/>
    </source>
</evidence>
<comment type="catalytic activity">
    <reaction evidence="6 8">
        <text>dCMP + ATP = dCDP + ADP</text>
        <dbReference type="Rhea" id="RHEA:25094"/>
        <dbReference type="ChEBI" id="CHEBI:30616"/>
        <dbReference type="ChEBI" id="CHEBI:57566"/>
        <dbReference type="ChEBI" id="CHEBI:58593"/>
        <dbReference type="ChEBI" id="CHEBI:456216"/>
        <dbReference type="EC" id="2.7.4.25"/>
    </reaction>
</comment>
<dbReference type="GO" id="GO:0005737">
    <property type="term" value="C:cytoplasm"/>
    <property type="evidence" value="ECO:0007669"/>
    <property type="project" value="UniProtKB-SubCell"/>
</dbReference>
<dbReference type="InterPro" id="IPR027417">
    <property type="entry name" value="P-loop_NTPase"/>
</dbReference>
<comment type="subcellular location">
    <subcellularLocation>
        <location evidence="8">Cytoplasm</location>
    </subcellularLocation>
</comment>
<comment type="caution">
    <text evidence="11">The sequence shown here is derived from an EMBL/GenBank/DDBJ whole genome shotgun (WGS) entry which is preliminary data.</text>
</comment>
<dbReference type="InterPro" id="IPR011994">
    <property type="entry name" value="Cytidylate_kinase_dom"/>
</dbReference>
<dbReference type="CDD" id="cd02020">
    <property type="entry name" value="CMPK"/>
    <property type="match status" value="1"/>
</dbReference>
<protein>
    <recommendedName>
        <fullName evidence="8">Cytidylate kinase</fullName>
        <shortName evidence="8">CK</shortName>
        <ecNumber evidence="8">2.7.4.25</ecNumber>
    </recommendedName>
    <alternativeName>
        <fullName evidence="8">Cytidine monophosphate kinase</fullName>
        <shortName evidence="8">CMP kinase</shortName>
    </alternativeName>
</protein>
<sequence>MHTIIAIDGPAASGKSSVARKLARTIGFSYVNSGSFYRTATWYMLVRGVDVQNAGAVATAVKAGQFRSGFENGESFFEVDGQRANITDDAVNRSVSAVARVPAVREVVNAHLHALAGVADSIVEGRDIGSAVFPETPYKFYIDASPEVRQQRRSAQGQADEVAARDKQDSSRATAPLTIPEGSTVVDSTHLSIDQVVDTIVSALENRGLSPAP</sequence>
<dbReference type="InParanoid" id="A0A146GEU5"/>
<feature type="binding site" evidence="8">
    <location>
        <begin position="9"/>
        <end position="17"/>
    </location>
    <ligand>
        <name>ATP</name>
        <dbReference type="ChEBI" id="CHEBI:30616"/>
    </ligand>
</feature>
<dbReference type="RefSeq" id="WP_075080860.1">
    <property type="nucleotide sequence ID" value="NZ_BDCO01000003.1"/>
</dbReference>
<dbReference type="AlphaFoldDB" id="A0A146GEU5"/>
<evidence type="ECO:0000256" key="2">
    <source>
        <dbReference type="ARBA" id="ARBA00022679"/>
    </source>
</evidence>
<evidence type="ECO:0000256" key="9">
    <source>
        <dbReference type="SAM" id="MobiDB-lite"/>
    </source>
</evidence>
<comment type="catalytic activity">
    <reaction evidence="7 8">
        <text>CMP + ATP = CDP + ADP</text>
        <dbReference type="Rhea" id="RHEA:11600"/>
        <dbReference type="ChEBI" id="CHEBI:30616"/>
        <dbReference type="ChEBI" id="CHEBI:58069"/>
        <dbReference type="ChEBI" id="CHEBI:60377"/>
        <dbReference type="ChEBI" id="CHEBI:456216"/>
        <dbReference type="EC" id="2.7.4.25"/>
    </reaction>
</comment>
<dbReference type="OrthoDB" id="9807434at2"/>
<dbReference type="EMBL" id="BDCO01000003">
    <property type="protein sequence ID" value="GAT34998.1"/>
    <property type="molecule type" value="Genomic_DNA"/>
</dbReference>
<dbReference type="STRING" id="690879.TSACC_358"/>
<keyword evidence="5 8" id="KW-0067">ATP-binding</keyword>
<feature type="domain" description="Cytidylate kinase" evidence="10">
    <location>
        <begin position="5"/>
        <end position="204"/>
    </location>
</feature>
<dbReference type="SUPFAM" id="SSF52540">
    <property type="entry name" value="P-loop containing nucleoside triphosphate hydrolases"/>
    <property type="match status" value="1"/>
</dbReference>
<dbReference type="InterPro" id="IPR003136">
    <property type="entry name" value="Cytidylate_kin"/>
</dbReference>
<evidence type="ECO:0000256" key="8">
    <source>
        <dbReference type="HAMAP-Rule" id="MF_00238"/>
    </source>
</evidence>
<evidence type="ECO:0000256" key="6">
    <source>
        <dbReference type="ARBA" id="ARBA00047615"/>
    </source>
</evidence>
<dbReference type="GO" id="GO:0036431">
    <property type="term" value="F:dCMP kinase activity"/>
    <property type="evidence" value="ECO:0007669"/>
    <property type="project" value="InterPro"/>
</dbReference>
<evidence type="ECO:0000256" key="4">
    <source>
        <dbReference type="ARBA" id="ARBA00022777"/>
    </source>
</evidence>
<reference evidence="12" key="1">
    <citation type="journal article" date="2017" name="Genome Announc.">
        <title>Draft Genome Sequence of Terrimicrobium sacchariphilum NM-5T, a Facultative Anaerobic Soil Bacterium of the Class Spartobacteria.</title>
        <authorList>
            <person name="Qiu Y.L."/>
            <person name="Tourlousse D.M."/>
            <person name="Matsuura N."/>
            <person name="Ohashi A."/>
            <person name="Sekiguchi Y."/>
        </authorList>
    </citation>
    <scope>NUCLEOTIDE SEQUENCE [LARGE SCALE GENOMIC DNA]</scope>
    <source>
        <strain evidence="12">NM-5</strain>
    </source>
</reference>
<dbReference type="Proteomes" id="UP000076023">
    <property type="component" value="Unassembled WGS sequence"/>
</dbReference>
<accession>A0A146GEU5</accession>
<feature type="region of interest" description="Disordered" evidence="9">
    <location>
        <begin position="154"/>
        <end position="181"/>
    </location>
</feature>
<dbReference type="Pfam" id="PF02224">
    <property type="entry name" value="Cytidylate_kin"/>
    <property type="match status" value="1"/>
</dbReference>
<keyword evidence="3 8" id="KW-0547">Nucleotide-binding</keyword>
<evidence type="ECO:0000256" key="3">
    <source>
        <dbReference type="ARBA" id="ARBA00022741"/>
    </source>
</evidence>
<evidence type="ECO:0000259" key="10">
    <source>
        <dbReference type="Pfam" id="PF02224"/>
    </source>
</evidence>
<name>A0A146GEU5_TERSA</name>
<dbReference type="Gene3D" id="3.40.50.300">
    <property type="entry name" value="P-loop containing nucleotide triphosphate hydrolases"/>
    <property type="match status" value="1"/>
</dbReference>
<gene>
    <name evidence="8" type="primary">cmk</name>
    <name evidence="11" type="ORF">TSACC_358</name>
</gene>
<dbReference type="NCBIfam" id="TIGR00017">
    <property type="entry name" value="cmk"/>
    <property type="match status" value="1"/>
</dbReference>
<dbReference type="GO" id="GO:0036430">
    <property type="term" value="F:CMP kinase activity"/>
    <property type="evidence" value="ECO:0007669"/>
    <property type="project" value="RHEA"/>
</dbReference>
<dbReference type="EC" id="2.7.4.25" evidence="8"/>
<organism evidence="11 12">
    <name type="scientific">Terrimicrobium sacchariphilum</name>
    <dbReference type="NCBI Taxonomy" id="690879"/>
    <lineage>
        <taxon>Bacteria</taxon>
        <taxon>Pseudomonadati</taxon>
        <taxon>Verrucomicrobiota</taxon>
        <taxon>Terrimicrobiia</taxon>
        <taxon>Terrimicrobiales</taxon>
        <taxon>Terrimicrobiaceae</taxon>
        <taxon>Terrimicrobium</taxon>
    </lineage>
</organism>